<evidence type="ECO:0000313" key="2">
    <source>
        <dbReference type="Proteomes" id="UP000054166"/>
    </source>
</evidence>
<accession>A0A0C3FHT7</accession>
<dbReference type="Proteomes" id="UP000054166">
    <property type="component" value="Unassembled WGS sequence"/>
</dbReference>
<protein>
    <submittedName>
        <fullName evidence="1">Uncharacterized protein</fullName>
    </submittedName>
</protein>
<dbReference type="EMBL" id="KN833010">
    <property type="protein sequence ID" value="KIM79341.1"/>
    <property type="molecule type" value="Genomic_DNA"/>
</dbReference>
<organism evidence="1 2">
    <name type="scientific">Piloderma croceum (strain F 1598)</name>
    <dbReference type="NCBI Taxonomy" id="765440"/>
    <lineage>
        <taxon>Eukaryota</taxon>
        <taxon>Fungi</taxon>
        <taxon>Dikarya</taxon>
        <taxon>Basidiomycota</taxon>
        <taxon>Agaricomycotina</taxon>
        <taxon>Agaricomycetes</taxon>
        <taxon>Agaricomycetidae</taxon>
        <taxon>Atheliales</taxon>
        <taxon>Atheliaceae</taxon>
        <taxon>Piloderma</taxon>
    </lineage>
</organism>
<name>A0A0C3FHT7_PILCF</name>
<sequence>MGVKSDPTVKSGACTLYLYSVSAPVGDTRIYLLNMDPQSRCPMLRFERPEEHKFNLSDKTC</sequence>
<gene>
    <name evidence="1" type="ORF">PILCRDRAFT_823591</name>
</gene>
<dbReference type="InParanoid" id="A0A0C3FHT7"/>
<evidence type="ECO:0000313" key="1">
    <source>
        <dbReference type="EMBL" id="KIM79341.1"/>
    </source>
</evidence>
<dbReference type="AlphaFoldDB" id="A0A0C3FHT7"/>
<dbReference type="HOGENOM" id="CLU_2923472_0_0_1"/>
<reference evidence="2" key="2">
    <citation type="submission" date="2015-01" db="EMBL/GenBank/DDBJ databases">
        <title>Evolutionary Origins and Diversification of the Mycorrhizal Mutualists.</title>
        <authorList>
            <consortium name="DOE Joint Genome Institute"/>
            <consortium name="Mycorrhizal Genomics Consortium"/>
            <person name="Kohler A."/>
            <person name="Kuo A."/>
            <person name="Nagy L.G."/>
            <person name="Floudas D."/>
            <person name="Copeland A."/>
            <person name="Barry K.W."/>
            <person name="Cichocki N."/>
            <person name="Veneault-Fourrey C."/>
            <person name="LaButti K."/>
            <person name="Lindquist E.A."/>
            <person name="Lipzen A."/>
            <person name="Lundell T."/>
            <person name="Morin E."/>
            <person name="Murat C."/>
            <person name="Riley R."/>
            <person name="Ohm R."/>
            <person name="Sun H."/>
            <person name="Tunlid A."/>
            <person name="Henrissat B."/>
            <person name="Grigoriev I.V."/>
            <person name="Hibbett D.S."/>
            <person name="Martin F."/>
        </authorList>
    </citation>
    <scope>NUCLEOTIDE SEQUENCE [LARGE SCALE GENOMIC DNA]</scope>
    <source>
        <strain evidence="2">F 1598</strain>
    </source>
</reference>
<keyword evidence="2" id="KW-1185">Reference proteome</keyword>
<proteinExistence type="predicted"/>
<reference evidence="1 2" key="1">
    <citation type="submission" date="2014-04" db="EMBL/GenBank/DDBJ databases">
        <authorList>
            <consortium name="DOE Joint Genome Institute"/>
            <person name="Kuo A."/>
            <person name="Tarkka M."/>
            <person name="Buscot F."/>
            <person name="Kohler A."/>
            <person name="Nagy L.G."/>
            <person name="Floudas D."/>
            <person name="Copeland A."/>
            <person name="Barry K.W."/>
            <person name="Cichocki N."/>
            <person name="Veneault-Fourrey C."/>
            <person name="LaButti K."/>
            <person name="Lindquist E.A."/>
            <person name="Lipzen A."/>
            <person name="Lundell T."/>
            <person name="Morin E."/>
            <person name="Murat C."/>
            <person name="Sun H."/>
            <person name="Tunlid A."/>
            <person name="Henrissat B."/>
            <person name="Grigoriev I.V."/>
            <person name="Hibbett D.S."/>
            <person name="Martin F."/>
            <person name="Nordberg H.P."/>
            <person name="Cantor M.N."/>
            <person name="Hua S.X."/>
        </authorList>
    </citation>
    <scope>NUCLEOTIDE SEQUENCE [LARGE SCALE GENOMIC DNA]</scope>
    <source>
        <strain evidence="1 2">F 1598</strain>
    </source>
</reference>